<accession>A0ABS9IDB3</accession>
<dbReference type="Proteomes" id="UP001162905">
    <property type="component" value="Unassembled WGS sequence"/>
</dbReference>
<proteinExistence type="inferred from homology"/>
<dbReference type="InterPro" id="IPR011010">
    <property type="entry name" value="DNA_brk_join_enz"/>
</dbReference>
<keyword evidence="2" id="KW-0229">DNA integration</keyword>
<organism evidence="6 7">
    <name type="scientific">Pseudomonas petrae</name>
    <dbReference type="NCBI Taxonomy" id="2912190"/>
    <lineage>
        <taxon>Bacteria</taxon>
        <taxon>Pseudomonadati</taxon>
        <taxon>Pseudomonadota</taxon>
        <taxon>Gammaproteobacteria</taxon>
        <taxon>Pseudomonadales</taxon>
        <taxon>Pseudomonadaceae</taxon>
        <taxon>Pseudomonas</taxon>
    </lineage>
</organism>
<evidence type="ECO:0000313" key="6">
    <source>
        <dbReference type="EMBL" id="MCF7545698.1"/>
    </source>
</evidence>
<feature type="domain" description="Tyr recombinase" evidence="5">
    <location>
        <begin position="145"/>
        <end position="337"/>
    </location>
</feature>
<dbReference type="InterPro" id="IPR010998">
    <property type="entry name" value="Integrase_recombinase_N"/>
</dbReference>
<evidence type="ECO:0000313" key="7">
    <source>
        <dbReference type="Proteomes" id="UP001162905"/>
    </source>
</evidence>
<dbReference type="InterPro" id="IPR002104">
    <property type="entry name" value="Integrase_catalytic"/>
</dbReference>
<keyword evidence="3" id="KW-0238">DNA-binding</keyword>
<dbReference type="InterPro" id="IPR050090">
    <property type="entry name" value="Tyrosine_recombinase_XerCD"/>
</dbReference>
<dbReference type="Gene3D" id="1.10.150.130">
    <property type="match status" value="1"/>
</dbReference>
<evidence type="ECO:0000256" key="2">
    <source>
        <dbReference type="ARBA" id="ARBA00022908"/>
    </source>
</evidence>
<reference evidence="6" key="1">
    <citation type="submission" date="2022-01" db="EMBL/GenBank/DDBJ databases">
        <title>Pseudomonas sp. nov. isolated from Antarctic regolith.</title>
        <authorList>
            <person name="Novakova D."/>
            <person name="Sedlar K."/>
        </authorList>
    </citation>
    <scope>NUCLEOTIDE SEQUENCE</scope>
    <source>
        <strain evidence="6">P2647</strain>
    </source>
</reference>
<dbReference type="Pfam" id="PF00589">
    <property type="entry name" value="Phage_integrase"/>
    <property type="match status" value="1"/>
</dbReference>
<comment type="similarity">
    <text evidence="1">Belongs to the 'phage' integrase family.</text>
</comment>
<dbReference type="Gene3D" id="1.10.443.10">
    <property type="entry name" value="Intergrase catalytic core"/>
    <property type="match status" value="1"/>
</dbReference>
<keyword evidence="4" id="KW-0233">DNA recombination</keyword>
<dbReference type="PANTHER" id="PTHR30349:SF41">
    <property type="entry name" value="INTEGRASE_RECOMBINASE PROTEIN MJ0367-RELATED"/>
    <property type="match status" value="1"/>
</dbReference>
<evidence type="ECO:0000256" key="3">
    <source>
        <dbReference type="ARBA" id="ARBA00023125"/>
    </source>
</evidence>
<dbReference type="PROSITE" id="PS51898">
    <property type="entry name" value="TYR_RECOMBINASE"/>
    <property type="match status" value="1"/>
</dbReference>
<dbReference type="RefSeq" id="WP_237254990.1">
    <property type="nucleotide sequence ID" value="NZ_JAKJXH010000062.1"/>
</dbReference>
<evidence type="ECO:0000256" key="1">
    <source>
        <dbReference type="ARBA" id="ARBA00008857"/>
    </source>
</evidence>
<dbReference type="PANTHER" id="PTHR30349">
    <property type="entry name" value="PHAGE INTEGRASE-RELATED"/>
    <property type="match status" value="1"/>
</dbReference>
<comment type="caution">
    <text evidence="6">The sequence shown here is derived from an EMBL/GenBank/DDBJ whole genome shotgun (WGS) entry which is preliminary data.</text>
</comment>
<dbReference type="SUPFAM" id="SSF56349">
    <property type="entry name" value="DNA breaking-rejoining enzymes"/>
    <property type="match status" value="1"/>
</dbReference>
<dbReference type="InterPro" id="IPR013762">
    <property type="entry name" value="Integrase-like_cat_sf"/>
</dbReference>
<protein>
    <submittedName>
        <fullName evidence="6">Tyrosine-type recombinase/integrase</fullName>
    </submittedName>
</protein>
<evidence type="ECO:0000259" key="5">
    <source>
        <dbReference type="PROSITE" id="PS51898"/>
    </source>
</evidence>
<keyword evidence="7" id="KW-1185">Reference proteome</keyword>
<gene>
    <name evidence="6" type="ORF">L4G47_26280</name>
</gene>
<dbReference type="EMBL" id="JAKJXH010000062">
    <property type="protein sequence ID" value="MCF7545698.1"/>
    <property type="molecule type" value="Genomic_DNA"/>
</dbReference>
<sequence length="354" mass="38980">MLKTSFHTDTQRLWGGLYGDVGTRNSLVKNHSAPSHQPEMQAPLTFEVLSKLYLADRAGEQKPTTLSSTQFTHGVIGSILQELDLRTHTREDLVALRDQLVMTRKPSTVNQMLMKVSAVLNWAVNNGHLIKAFDKKLKFTKGIESTRKAFSQDQIGMLMDHASRLPEASWKRWLLSLGVITGGRLNEISQLCVTDIQTLESGVVVIHINELGEGKSIKNKRSERQVPLTDGAYGFDLQAFMRYVETCKQSGNESLAQIGYRPAGEWANQQAIPQALGECYVKGLVFHSLRHSLASLMQAKGVPTAHAQAVMGHASGTITFDTYGSGVPVEIIAELLRVIFSAAPSSLHHPSHLS</sequence>
<evidence type="ECO:0000256" key="4">
    <source>
        <dbReference type="ARBA" id="ARBA00023172"/>
    </source>
</evidence>
<name>A0ABS9IDB3_9PSED</name>